<gene>
    <name evidence="3" type="primary">LOC105119343</name>
</gene>
<protein>
    <submittedName>
        <fullName evidence="3">Uncharacterized protein LOC105119343</fullName>
    </submittedName>
</protein>
<proteinExistence type="predicted"/>
<dbReference type="Pfam" id="PF00078">
    <property type="entry name" value="RVT_1"/>
    <property type="match status" value="1"/>
</dbReference>
<dbReference type="AlphaFoldDB" id="A0AAJ6TSA6"/>
<dbReference type="Proteomes" id="UP000694918">
    <property type="component" value="Unplaced"/>
</dbReference>
<evidence type="ECO:0000313" key="2">
    <source>
        <dbReference type="Proteomes" id="UP000694918"/>
    </source>
</evidence>
<dbReference type="InterPro" id="IPR012337">
    <property type="entry name" value="RNaseH-like_sf"/>
</dbReference>
<dbReference type="GO" id="GO:0003676">
    <property type="term" value="F:nucleic acid binding"/>
    <property type="evidence" value="ECO:0007669"/>
    <property type="project" value="InterPro"/>
</dbReference>
<dbReference type="PANTHER" id="PTHR24559:SF444">
    <property type="entry name" value="REVERSE TRANSCRIPTASE DOMAIN-CONTAINING PROTEIN"/>
    <property type="match status" value="1"/>
</dbReference>
<dbReference type="KEGG" id="peu:105119343"/>
<dbReference type="Gene3D" id="3.30.420.10">
    <property type="entry name" value="Ribonuclease H-like superfamily/Ribonuclease H"/>
    <property type="match status" value="1"/>
</dbReference>
<dbReference type="PROSITE" id="PS50878">
    <property type="entry name" value="RT_POL"/>
    <property type="match status" value="1"/>
</dbReference>
<dbReference type="SUPFAM" id="SSF56672">
    <property type="entry name" value="DNA/RNA polymerases"/>
    <property type="match status" value="1"/>
</dbReference>
<dbReference type="InterPro" id="IPR043502">
    <property type="entry name" value="DNA/RNA_pol_sf"/>
</dbReference>
<evidence type="ECO:0000313" key="3">
    <source>
        <dbReference type="RefSeq" id="XP_011015774.1"/>
    </source>
</evidence>
<dbReference type="GeneID" id="105119343"/>
<dbReference type="InterPro" id="IPR053134">
    <property type="entry name" value="RNA-dir_DNA_polymerase"/>
</dbReference>
<organism evidence="2 3">
    <name type="scientific">Populus euphratica</name>
    <name type="common">Euphrates poplar</name>
    <dbReference type="NCBI Taxonomy" id="75702"/>
    <lineage>
        <taxon>Eukaryota</taxon>
        <taxon>Viridiplantae</taxon>
        <taxon>Streptophyta</taxon>
        <taxon>Embryophyta</taxon>
        <taxon>Tracheophyta</taxon>
        <taxon>Spermatophyta</taxon>
        <taxon>Magnoliopsida</taxon>
        <taxon>eudicotyledons</taxon>
        <taxon>Gunneridae</taxon>
        <taxon>Pentapetalae</taxon>
        <taxon>rosids</taxon>
        <taxon>fabids</taxon>
        <taxon>Malpighiales</taxon>
        <taxon>Salicaceae</taxon>
        <taxon>Saliceae</taxon>
        <taxon>Populus</taxon>
    </lineage>
</organism>
<reference evidence="3" key="1">
    <citation type="submission" date="2025-08" db="UniProtKB">
        <authorList>
            <consortium name="RefSeq"/>
        </authorList>
    </citation>
    <scope>IDENTIFICATION</scope>
</reference>
<dbReference type="PANTHER" id="PTHR24559">
    <property type="entry name" value="TRANSPOSON TY3-I GAG-POL POLYPROTEIN"/>
    <property type="match status" value="1"/>
</dbReference>
<dbReference type="Gene3D" id="3.30.70.270">
    <property type="match status" value="1"/>
</dbReference>
<sequence length="383" mass="44633">MCIDYRQLNKVTVKNSYLLPHINDLFDQLQEAQCFSKIDLRSGYHQLRIRNEDIPKTAFRTRYGHYEFLVLSFGLTNAPAAFMDMMNRVFRPFIDKFVIVFIDDILVYSRSEEEHKEHLRLVLQTLRDHRLYGKFSKSEFWLESVRFLGHVVSKNGIEVDPQKVEAVKQWPRPVTAKSDLVDWIKVARMKDERLCKILDELELGRAPGFVIHEDGVEIWVKGKHQKPPGLLQPLLILKWKWERITIDFMSGLPRSQEGYDSIWVVVDCLTKSAHFLPVKVTYGFAKLAEIYFNEILQLAEWSGKQPCERRNNCCHWPGVRLEVVRVIALKLMAASVEESMLLLPILEKEENENDGVDGLLLLWRKKKVLSAEGNKCGGENEYK</sequence>
<dbReference type="RefSeq" id="XP_011015774.1">
    <property type="nucleotide sequence ID" value="XM_011017472.1"/>
</dbReference>
<keyword evidence="2" id="KW-1185">Reference proteome</keyword>
<dbReference type="InterPro" id="IPR000477">
    <property type="entry name" value="RT_dom"/>
</dbReference>
<accession>A0AAJ6TSA6</accession>
<evidence type="ECO:0000259" key="1">
    <source>
        <dbReference type="PROSITE" id="PS50878"/>
    </source>
</evidence>
<feature type="domain" description="Reverse transcriptase" evidence="1">
    <location>
        <begin position="1"/>
        <end position="152"/>
    </location>
</feature>
<dbReference type="SUPFAM" id="SSF53098">
    <property type="entry name" value="Ribonuclease H-like"/>
    <property type="match status" value="1"/>
</dbReference>
<dbReference type="InterPro" id="IPR036397">
    <property type="entry name" value="RNaseH_sf"/>
</dbReference>
<name>A0AAJ6TSA6_POPEU</name>
<dbReference type="CDD" id="cd01647">
    <property type="entry name" value="RT_LTR"/>
    <property type="match status" value="1"/>
</dbReference>
<dbReference type="InterPro" id="IPR043128">
    <property type="entry name" value="Rev_trsase/Diguanyl_cyclase"/>
</dbReference>